<dbReference type="SUPFAM" id="SSF46589">
    <property type="entry name" value="tRNA-binding arm"/>
    <property type="match status" value="1"/>
</dbReference>
<evidence type="ECO:0000256" key="5">
    <source>
        <dbReference type="ARBA" id="ARBA00022490"/>
    </source>
</evidence>
<keyword evidence="14" id="KW-0175">Coiled coil</keyword>
<comment type="similarity">
    <text evidence="2">Belongs to the FemABX family.</text>
</comment>
<protein>
    <recommendedName>
        <fullName evidence="4">Aminoacyltransferase FemA</fullName>
        <ecNumber evidence="3">2.3.2.17</ecNumber>
    </recommendedName>
    <alternativeName>
        <fullName evidence="12">Factor essential for expression of methicillin resistance A</fullName>
    </alternativeName>
    <alternativeName>
        <fullName evidence="11">N-acetylmuramoyl-L-alanyl-D-glutamyl-L-lysyl-(N6-glycyl)-D-alanyl-D-alanine-diphosphoundecaprenyl-N-acetylglucosamine:glycine glycyltransferase</fullName>
    </alternativeName>
</protein>
<keyword evidence="16" id="KW-1185">Reference proteome</keyword>
<evidence type="ECO:0000256" key="2">
    <source>
        <dbReference type="ARBA" id="ARBA00009943"/>
    </source>
</evidence>
<evidence type="ECO:0000256" key="3">
    <source>
        <dbReference type="ARBA" id="ARBA00012466"/>
    </source>
</evidence>
<dbReference type="GO" id="GO:0009252">
    <property type="term" value="P:peptidoglycan biosynthetic process"/>
    <property type="evidence" value="ECO:0007669"/>
    <property type="project" value="UniProtKB-KW"/>
</dbReference>
<dbReference type="OrthoDB" id="2173585at2"/>
<dbReference type="Gene3D" id="1.20.58.90">
    <property type="match status" value="1"/>
</dbReference>
<accession>A0A2K3YWS7</accession>
<dbReference type="Gene3D" id="3.40.630.30">
    <property type="match status" value="2"/>
</dbReference>
<dbReference type="InterPro" id="IPR003447">
    <property type="entry name" value="FEMABX"/>
</dbReference>
<dbReference type="GO" id="GO:0008360">
    <property type="term" value="P:regulation of cell shape"/>
    <property type="evidence" value="ECO:0007669"/>
    <property type="project" value="UniProtKB-KW"/>
</dbReference>
<evidence type="ECO:0000256" key="6">
    <source>
        <dbReference type="ARBA" id="ARBA00022679"/>
    </source>
</evidence>
<name>A0A2K3YWS7_9STAP</name>
<dbReference type="PANTHER" id="PTHR36174">
    <property type="entry name" value="LIPID II:GLYCINE GLYCYLTRANSFERASE"/>
    <property type="match status" value="1"/>
</dbReference>
<evidence type="ECO:0000256" key="8">
    <source>
        <dbReference type="ARBA" id="ARBA00022984"/>
    </source>
</evidence>
<evidence type="ECO:0000256" key="11">
    <source>
        <dbReference type="ARBA" id="ARBA00030706"/>
    </source>
</evidence>
<dbReference type="PROSITE" id="PS51191">
    <property type="entry name" value="FEMABX"/>
    <property type="match status" value="1"/>
</dbReference>
<evidence type="ECO:0000256" key="4">
    <source>
        <dbReference type="ARBA" id="ARBA00016236"/>
    </source>
</evidence>
<dbReference type="EC" id="2.3.2.17" evidence="3"/>
<comment type="caution">
    <text evidence="15">The sequence shown here is derived from an EMBL/GenBank/DDBJ whole genome shotgun (WGS) entry which is preliminary data.</text>
</comment>
<dbReference type="Proteomes" id="UP000242752">
    <property type="component" value="Unassembled WGS sequence"/>
</dbReference>
<reference evidence="15 16" key="1">
    <citation type="submission" date="2017-08" db="EMBL/GenBank/DDBJ databases">
        <title>Draft genome sequences of 64 type strains of genus Staph aureus.</title>
        <authorList>
            <person name="Cole K."/>
            <person name="Golubchik T."/>
            <person name="Russell J."/>
            <person name="Foster D."/>
            <person name="Llewelyn M."/>
            <person name="Wilson D."/>
            <person name="Crook D."/>
            <person name="Paul J."/>
        </authorList>
    </citation>
    <scope>NUCLEOTIDE SEQUENCE [LARGE SCALE GENOMIC DNA]</scope>
    <source>
        <strain evidence="15 16">DSM 21968</strain>
    </source>
</reference>
<dbReference type="EMBL" id="PPRF01000009">
    <property type="protein sequence ID" value="PNZ30063.1"/>
    <property type="molecule type" value="Genomic_DNA"/>
</dbReference>
<keyword evidence="7" id="KW-0133">Cell shape</keyword>
<keyword evidence="10" id="KW-0961">Cell wall biogenesis/degradation</keyword>
<evidence type="ECO:0000313" key="15">
    <source>
        <dbReference type="EMBL" id="PNZ30063.1"/>
    </source>
</evidence>
<dbReference type="GO" id="GO:0071555">
    <property type="term" value="P:cell wall organization"/>
    <property type="evidence" value="ECO:0007669"/>
    <property type="project" value="UniProtKB-KW"/>
</dbReference>
<dbReference type="Pfam" id="PF02388">
    <property type="entry name" value="FemAB"/>
    <property type="match status" value="1"/>
</dbReference>
<evidence type="ECO:0000256" key="7">
    <source>
        <dbReference type="ARBA" id="ARBA00022960"/>
    </source>
</evidence>
<dbReference type="GO" id="GO:0005737">
    <property type="term" value="C:cytoplasm"/>
    <property type="evidence" value="ECO:0007669"/>
    <property type="project" value="UniProtKB-SubCell"/>
</dbReference>
<evidence type="ECO:0000256" key="14">
    <source>
        <dbReference type="SAM" id="Coils"/>
    </source>
</evidence>
<keyword evidence="9 15" id="KW-0012">Acyltransferase</keyword>
<evidence type="ECO:0000256" key="12">
    <source>
        <dbReference type="ARBA" id="ARBA00032233"/>
    </source>
</evidence>
<dbReference type="InterPro" id="IPR010978">
    <property type="entry name" value="tRNA-bd_arm"/>
</dbReference>
<organism evidence="15 16">
    <name type="scientific">Staphylococcus rostri</name>
    <dbReference type="NCBI Taxonomy" id="522262"/>
    <lineage>
        <taxon>Bacteria</taxon>
        <taxon>Bacillati</taxon>
        <taxon>Bacillota</taxon>
        <taxon>Bacilli</taxon>
        <taxon>Bacillales</taxon>
        <taxon>Staphylococcaceae</taxon>
        <taxon>Staphylococcus</taxon>
    </lineage>
</organism>
<dbReference type="GO" id="GO:0016755">
    <property type="term" value="F:aminoacyltransferase activity"/>
    <property type="evidence" value="ECO:0007669"/>
    <property type="project" value="InterPro"/>
</dbReference>
<evidence type="ECO:0000256" key="1">
    <source>
        <dbReference type="ARBA" id="ARBA00004496"/>
    </source>
</evidence>
<comment type="catalytic activity">
    <reaction evidence="13">
        <text>beta-D-GlcNAc-(1-&gt;4)-Mur2Ac(oyl-L-Ala-D-isoglutaminyl-L-Lys-(N(6)-Gly)-D-Ala-D-Ala)-di-trans,octa-cis-undecaprenyl diphosphate + 2 glycyl-tRNA(Gly) = MurNAc-L-Ala-D-isoglutaminyl-L-Lys-(N(6)-tri-Gly)-D-Ala-D-Ala-diphospho-di-trans,octa-cis-undecaprenyl-GlcNAc + 2 tRNA(Gly) + 2 H(+)</text>
        <dbReference type="Rhea" id="RHEA:30439"/>
        <dbReference type="Rhea" id="RHEA-COMP:9664"/>
        <dbReference type="Rhea" id="RHEA-COMP:9683"/>
        <dbReference type="ChEBI" id="CHEBI:15378"/>
        <dbReference type="ChEBI" id="CHEBI:62234"/>
        <dbReference type="ChEBI" id="CHEBI:62235"/>
        <dbReference type="ChEBI" id="CHEBI:78442"/>
        <dbReference type="ChEBI" id="CHEBI:78522"/>
        <dbReference type="EC" id="2.3.2.17"/>
    </reaction>
</comment>
<evidence type="ECO:0000256" key="9">
    <source>
        <dbReference type="ARBA" id="ARBA00023315"/>
    </source>
</evidence>
<proteinExistence type="inferred from homology"/>
<dbReference type="InterPro" id="IPR050644">
    <property type="entry name" value="PG_Glycine_Bridge_Synth"/>
</dbReference>
<gene>
    <name evidence="15" type="ORF">CD122_00965</name>
</gene>
<dbReference type="GO" id="GO:0000166">
    <property type="term" value="F:nucleotide binding"/>
    <property type="evidence" value="ECO:0007669"/>
    <property type="project" value="InterPro"/>
</dbReference>
<feature type="coiled-coil region" evidence="14">
    <location>
        <begin position="237"/>
        <end position="298"/>
    </location>
</feature>
<evidence type="ECO:0000256" key="10">
    <source>
        <dbReference type="ARBA" id="ARBA00023316"/>
    </source>
</evidence>
<dbReference type="SUPFAM" id="SSF55729">
    <property type="entry name" value="Acyl-CoA N-acyltransferases (Nat)"/>
    <property type="match status" value="2"/>
</dbReference>
<keyword evidence="8" id="KW-0573">Peptidoglycan synthesis</keyword>
<evidence type="ECO:0000256" key="13">
    <source>
        <dbReference type="ARBA" id="ARBA00047483"/>
    </source>
</evidence>
<sequence>MKFTNLTEDEYAQFVNERPSHFTQSVQRYQADSNTYLVGVKDDEGNVIAACLLTASRTLKFFKYFYTQRGPVMDFQNTALVHFFFKNLTKYLKKLGGLYVRVDPYVVLNKRTADGEIVTSYDHRAWFNTMEQLGYTHQGYTTGIPKVSQVRWLSVLDMQGKAPDQILKEMDYQTRRNIKKTYEMGVKVRTLSIDETDRFYKLNQMAEEKHNFTFRNFEFFKNIQRIYGDNITLKLAYIDLNEYKQELTTKLANLENDYQEIQEKLAESPNSKKNKTKATQLTQQLQSTQRKLDDTDALIASDGPILDLAAAVFIFNHYEMYYLSSGSNPKYNAYMGAYRLQWEMMNFAKERNIDRYNFYGITGVFNETADDYGVQQFKKGFNAHVEEYVGDFIKPLRPLLYRLVNR</sequence>
<dbReference type="InterPro" id="IPR016181">
    <property type="entry name" value="Acyl_CoA_acyltransferase"/>
</dbReference>
<keyword evidence="5" id="KW-0963">Cytoplasm</keyword>
<evidence type="ECO:0000313" key="16">
    <source>
        <dbReference type="Proteomes" id="UP000242752"/>
    </source>
</evidence>
<dbReference type="AlphaFoldDB" id="A0A2K3YWS7"/>
<keyword evidence="6 15" id="KW-0808">Transferase</keyword>
<dbReference type="RefSeq" id="WP_103357156.1">
    <property type="nucleotide sequence ID" value="NZ_CP113107.1"/>
</dbReference>
<comment type="subcellular location">
    <subcellularLocation>
        <location evidence="1">Cytoplasm</location>
    </subcellularLocation>
</comment>
<dbReference type="PANTHER" id="PTHR36174:SF2">
    <property type="entry name" value="AMINOACYLTRANSFERASE FEMA"/>
    <property type="match status" value="1"/>
</dbReference>